<gene>
    <name evidence="1" type="ORF">STAS_14433</name>
</gene>
<sequence length="168" mass="18411">MGLKFWEGDEKLGRDFSPWALTVNGGTSELSALGRRVDDRRQSLTGPNYVQTRTIWGGGGGADRKIWIGAISRGGADDLGTTAEQRIWDKGKEGGGFLEICRAVLGGVYCLEGECDRDFIKEGLLNFRYSRCIFSVGGSILEVGDELLSQLDDLLADPPSSRYWKTLV</sequence>
<dbReference type="AlphaFoldDB" id="A0A5A7PZH2"/>
<keyword evidence="2" id="KW-1185">Reference proteome</keyword>
<reference evidence="2" key="1">
    <citation type="journal article" date="2019" name="Curr. Biol.">
        <title>Genome Sequence of Striga asiatica Provides Insight into the Evolution of Plant Parasitism.</title>
        <authorList>
            <person name="Yoshida S."/>
            <person name="Kim S."/>
            <person name="Wafula E.K."/>
            <person name="Tanskanen J."/>
            <person name="Kim Y.M."/>
            <person name="Honaas L."/>
            <person name="Yang Z."/>
            <person name="Spallek T."/>
            <person name="Conn C.E."/>
            <person name="Ichihashi Y."/>
            <person name="Cheong K."/>
            <person name="Cui S."/>
            <person name="Der J.P."/>
            <person name="Gundlach H."/>
            <person name="Jiao Y."/>
            <person name="Hori C."/>
            <person name="Ishida J.K."/>
            <person name="Kasahara H."/>
            <person name="Kiba T."/>
            <person name="Kim M.S."/>
            <person name="Koo N."/>
            <person name="Laohavisit A."/>
            <person name="Lee Y.H."/>
            <person name="Lumba S."/>
            <person name="McCourt P."/>
            <person name="Mortimer J.C."/>
            <person name="Mutuku J.M."/>
            <person name="Nomura T."/>
            <person name="Sasaki-Sekimoto Y."/>
            <person name="Seto Y."/>
            <person name="Wang Y."/>
            <person name="Wakatake T."/>
            <person name="Sakakibara H."/>
            <person name="Demura T."/>
            <person name="Yamaguchi S."/>
            <person name="Yoneyama K."/>
            <person name="Manabe R.I."/>
            <person name="Nelson D.C."/>
            <person name="Schulman A.H."/>
            <person name="Timko M.P."/>
            <person name="dePamphilis C.W."/>
            <person name="Choi D."/>
            <person name="Shirasu K."/>
        </authorList>
    </citation>
    <scope>NUCLEOTIDE SEQUENCE [LARGE SCALE GENOMIC DNA]</scope>
    <source>
        <strain evidence="2">cv. UVA1</strain>
    </source>
</reference>
<name>A0A5A7PZH2_STRAF</name>
<proteinExistence type="predicted"/>
<dbReference type="EMBL" id="BKCP01005406">
    <property type="protein sequence ID" value="GER37978.1"/>
    <property type="molecule type" value="Genomic_DNA"/>
</dbReference>
<organism evidence="1 2">
    <name type="scientific">Striga asiatica</name>
    <name type="common">Asiatic witchweed</name>
    <name type="synonym">Buchnera asiatica</name>
    <dbReference type="NCBI Taxonomy" id="4170"/>
    <lineage>
        <taxon>Eukaryota</taxon>
        <taxon>Viridiplantae</taxon>
        <taxon>Streptophyta</taxon>
        <taxon>Embryophyta</taxon>
        <taxon>Tracheophyta</taxon>
        <taxon>Spermatophyta</taxon>
        <taxon>Magnoliopsida</taxon>
        <taxon>eudicotyledons</taxon>
        <taxon>Gunneridae</taxon>
        <taxon>Pentapetalae</taxon>
        <taxon>asterids</taxon>
        <taxon>lamiids</taxon>
        <taxon>Lamiales</taxon>
        <taxon>Orobanchaceae</taxon>
        <taxon>Buchnereae</taxon>
        <taxon>Striga</taxon>
    </lineage>
</organism>
<evidence type="ECO:0000313" key="1">
    <source>
        <dbReference type="EMBL" id="GER37978.1"/>
    </source>
</evidence>
<accession>A0A5A7PZH2</accession>
<dbReference type="Proteomes" id="UP000325081">
    <property type="component" value="Unassembled WGS sequence"/>
</dbReference>
<protein>
    <submittedName>
        <fullName evidence="1">Phage minor structural protein</fullName>
    </submittedName>
</protein>
<comment type="caution">
    <text evidence="1">The sequence shown here is derived from an EMBL/GenBank/DDBJ whole genome shotgun (WGS) entry which is preliminary data.</text>
</comment>
<evidence type="ECO:0000313" key="2">
    <source>
        <dbReference type="Proteomes" id="UP000325081"/>
    </source>
</evidence>